<name>A0ABD3PUP0_9STRA</name>
<dbReference type="InterPro" id="IPR024079">
    <property type="entry name" value="MetalloPept_cat_dom_sf"/>
</dbReference>
<dbReference type="Proteomes" id="UP001530315">
    <property type="component" value="Unassembled WGS sequence"/>
</dbReference>
<dbReference type="EMBL" id="JALLAZ020000580">
    <property type="protein sequence ID" value="KAL3791765.1"/>
    <property type="molecule type" value="Genomic_DNA"/>
</dbReference>
<dbReference type="AlphaFoldDB" id="A0ABD3PUP0"/>
<evidence type="ECO:0008006" key="5">
    <source>
        <dbReference type="Google" id="ProtNLM"/>
    </source>
</evidence>
<organism evidence="3 4">
    <name type="scientific">Stephanodiscus triporus</name>
    <dbReference type="NCBI Taxonomy" id="2934178"/>
    <lineage>
        <taxon>Eukaryota</taxon>
        <taxon>Sar</taxon>
        <taxon>Stramenopiles</taxon>
        <taxon>Ochrophyta</taxon>
        <taxon>Bacillariophyta</taxon>
        <taxon>Coscinodiscophyceae</taxon>
        <taxon>Thalassiosirophycidae</taxon>
        <taxon>Stephanodiscales</taxon>
        <taxon>Stephanodiscaceae</taxon>
        <taxon>Stephanodiscus</taxon>
    </lineage>
</organism>
<evidence type="ECO:0000313" key="3">
    <source>
        <dbReference type="EMBL" id="KAL3791765.1"/>
    </source>
</evidence>
<gene>
    <name evidence="3" type="ORF">ACHAW5_008760</name>
</gene>
<feature type="region of interest" description="Disordered" evidence="1">
    <location>
        <begin position="19"/>
        <end position="51"/>
    </location>
</feature>
<sequence>MVWYCGNKKVEPAGSSLISSIDDSEAGECPTPPVEKKSRKSSQTATKTKKNTRCADRYDREVTCVNMALVTLIVLMITSFLTWKYGLKEPQNWEEAQEGFQDIWAVTSDLWTERDIGSFLDVLNGRDNEGYDPLLRQAVPWDNDYIERDNGGLHLTLQNALDDTWQAEFEIAVDDWRESDALQLTTERVTVDNNCNTVDGVIVVCNANFGDTGWVGINERSYRRGFIVSSVVKMNEYYLGDADFGHRRYVMCHEIGHGLGLPHTDENPDNADLGNCLDYTFSPDANMLPGDVNMAKLRGMYLTRIFRRVKEDGIVVETTQLLRR</sequence>
<keyword evidence="2" id="KW-1133">Transmembrane helix</keyword>
<evidence type="ECO:0000313" key="4">
    <source>
        <dbReference type="Proteomes" id="UP001530315"/>
    </source>
</evidence>
<reference evidence="3 4" key="1">
    <citation type="submission" date="2024-10" db="EMBL/GenBank/DDBJ databases">
        <title>Updated reference genomes for cyclostephanoid diatoms.</title>
        <authorList>
            <person name="Roberts W.R."/>
            <person name="Alverson A.J."/>
        </authorList>
    </citation>
    <scope>NUCLEOTIDE SEQUENCE [LARGE SCALE GENOMIC DNA]</scope>
    <source>
        <strain evidence="3 4">AJA276-08</strain>
    </source>
</reference>
<keyword evidence="4" id="KW-1185">Reference proteome</keyword>
<keyword evidence="2" id="KW-0812">Transmembrane</keyword>
<protein>
    <recommendedName>
        <fullName evidence="5">Peptidase M10 metallopeptidase domain-containing protein</fullName>
    </recommendedName>
</protein>
<keyword evidence="2" id="KW-0472">Membrane</keyword>
<comment type="caution">
    <text evidence="3">The sequence shown here is derived from an EMBL/GenBank/DDBJ whole genome shotgun (WGS) entry which is preliminary data.</text>
</comment>
<evidence type="ECO:0000256" key="1">
    <source>
        <dbReference type="SAM" id="MobiDB-lite"/>
    </source>
</evidence>
<proteinExistence type="predicted"/>
<dbReference type="Gene3D" id="3.40.390.10">
    <property type="entry name" value="Collagenase (Catalytic Domain)"/>
    <property type="match status" value="1"/>
</dbReference>
<dbReference type="SUPFAM" id="SSF55486">
    <property type="entry name" value="Metalloproteases ('zincins'), catalytic domain"/>
    <property type="match status" value="1"/>
</dbReference>
<accession>A0ABD3PUP0</accession>
<evidence type="ECO:0000256" key="2">
    <source>
        <dbReference type="SAM" id="Phobius"/>
    </source>
</evidence>
<feature type="transmembrane region" description="Helical" evidence="2">
    <location>
        <begin position="62"/>
        <end position="83"/>
    </location>
</feature>